<organism evidence="2 3">
    <name type="scientific">Prorocentrum cordatum</name>
    <dbReference type="NCBI Taxonomy" id="2364126"/>
    <lineage>
        <taxon>Eukaryota</taxon>
        <taxon>Sar</taxon>
        <taxon>Alveolata</taxon>
        <taxon>Dinophyceae</taxon>
        <taxon>Prorocentrales</taxon>
        <taxon>Prorocentraceae</taxon>
        <taxon>Prorocentrum</taxon>
    </lineage>
</organism>
<protein>
    <submittedName>
        <fullName evidence="2">Uncharacterized protein</fullName>
    </submittedName>
</protein>
<evidence type="ECO:0000313" key="3">
    <source>
        <dbReference type="Proteomes" id="UP001189429"/>
    </source>
</evidence>
<feature type="compositionally biased region" description="Basic and acidic residues" evidence="1">
    <location>
        <begin position="109"/>
        <end position="118"/>
    </location>
</feature>
<feature type="region of interest" description="Disordered" evidence="1">
    <location>
        <begin position="89"/>
        <end position="129"/>
    </location>
</feature>
<gene>
    <name evidence="2" type="ORF">PCOR1329_LOCUS38023</name>
</gene>
<dbReference type="EMBL" id="CAUYUJ010014608">
    <property type="protein sequence ID" value="CAK0843781.1"/>
    <property type="molecule type" value="Genomic_DNA"/>
</dbReference>
<accession>A0ABN9TDG4</accession>
<evidence type="ECO:0000313" key="2">
    <source>
        <dbReference type="EMBL" id="CAK0843781.1"/>
    </source>
</evidence>
<sequence length="129" mass="14263">MPGVLYPILHRASTEHIHRRWRRHEMPVLHFGGGRTGEGGERHQAWSCTQAAPHEVAWAGPNRPPVWSEAPTTASSLWWDSAAVSASPRRGRPITCAREPTPSGESEEREGCQPDRRLGIPNMTELGAS</sequence>
<keyword evidence="3" id="KW-1185">Reference proteome</keyword>
<reference evidence="2" key="1">
    <citation type="submission" date="2023-10" db="EMBL/GenBank/DDBJ databases">
        <authorList>
            <person name="Chen Y."/>
            <person name="Shah S."/>
            <person name="Dougan E. K."/>
            <person name="Thang M."/>
            <person name="Chan C."/>
        </authorList>
    </citation>
    <scope>NUCLEOTIDE SEQUENCE [LARGE SCALE GENOMIC DNA]</scope>
</reference>
<proteinExistence type="predicted"/>
<dbReference type="Proteomes" id="UP001189429">
    <property type="component" value="Unassembled WGS sequence"/>
</dbReference>
<name>A0ABN9TDG4_9DINO</name>
<comment type="caution">
    <text evidence="2">The sequence shown here is derived from an EMBL/GenBank/DDBJ whole genome shotgun (WGS) entry which is preliminary data.</text>
</comment>
<evidence type="ECO:0000256" key="1">
    <source>
        <dbReference type="SAM" id="MobiDB-lite"/>
    </source>
</evidence>